<dbReference type="Pfam" id="PF07717">
    <property type="entry name" value="OB_NTP_bind"/>
    <property type="match status" value="1"/>
</dbReference>
<dbReference type="InterPro" id="IPR014001">
    <property type="entry name" value="Helicase_ATP-bd"/>
</dbReference>
<dbReference type="GO" id="GO:0005524">
    <property type="term" value="F:ATP binding"/>
    <property type="evidence" value="ECO:0007669"/>
    <property type="project" value="UniProtKB-KW"/>
</dbReference>
<reference evidence="8 9" key="1">
    <citation type="submission" date="2014-10" db="EMBL/GenBank/DDBJ databases">
        <title>Whole Genome sequence of Corynebacterium auriscanis strain CIP 106629.</title>
        <authorList>
            <person name="Hassan S.S."/>
            <person name="Jamal S.B."/>
            <person name="Tiwari S."/>
            <person name="Oliveira L.D.C."/>
            <person name="Souza F."/>
            <person name="Mariano D.C."/>
            <person name="Almeida S."/>
            <person name="Dorella F."/>
            <person name="Pereira F."/>
            <person name="Carvalho A."/>
            <person name="Leal C.A."/>
            <person name="Soares S.D.C."/>
            <person name="Figueiredo H.C."/>
            <person name="Silva A."/>
            <person name="Azevedo V.A."/>
        </authorList>
    </citation>
    <scope>NUCLEOTIDE SEQUENCE [LARGE SCALE GENOMIC DNA]</scope>
    <source>
        <strain evidence="8 9">CIP 106629</strain>
    </source>
</reference>
<dbReference type="Proteomes" id="UP000030145">
    <property type="component" value="Unassembled WGS sequence"/>
</dbReference>
<feature type="region of interest" description="Disordered" evidence="5">
    <location>
        <begin position="1001"/>
        <end position="1077"/>
    </location>
</feature>
<dbReference type="SMART" id="SM00487">
    <property type="entry name" value="DEXDc"/>
    <property type="match status" value="1"/>
</dbReference>
<evidence type="ECO:0000256" key="1">
    <source>
        <dbReference type="ARBA" id="ARBA00022741"/>
    </source>
</evidence>
<dbReference type="GO" id="GO:0003724">
    <property type="term" value="F:RNA helicase activity"/>
    <property type="evidence" value="ECO:0007669"/>
    <property type="project" value="InterPro"/>
</dbReference>
<evidence type="ECO:0000259" key="6">
    <source>
        <dbReference type="PROSITE" id="PS51192"/>
    </source>
</evidence>
<dbReference type="FunFam" id="1.20.120.1080:FF:000005">
    <property type="entry name" value="ATP-dependent helicase HrpA"/>
    <property type="match status" value="1"/>
</dbReference>
<proteinExistence type="predicted"/>
<dbReference type="Pfam" id="PF00270">
    <property type="entry name" value="DEAD"/>
    <property type="match status" value="1"/>
</dbReference>
<dbReference type="Gene3D" id="3.40.50.300">
    <property type="entry name" value="P-loop containing nucleotide triphosphate hydrolases"/>
    <property type="match status" value="2"/>
</dbReference>
<feature type="compositionally biased region" description="Gly residues" evidence="5">
    <location>
        <begin position="1063"/>
        <end position="1074"/>
    </location>
</feature>
<organism evidence="8 9">
    <name type="scientific">Corynebacterium auriscanis</name>
    <dbReference type="NCBI Taxonomy" id="99807"/>
    <lineage>
        <taxon>Bacteria</taxon>
        <taxon>Bacillati</taxon>
        <taxon>Actinomycetota</taxon>
        <taxon>Actinomycetes</taxon>
        <taxon>Mycobacteriales</taxon>
        <taxon>Corynebacteriaceae</taxon>
        <taxon>Corynebacterium</taxon>
    </lineage>
</organism>
<dbReference type="InterPro" id="IPR024590">
    <property type="entry name" value="HrpA_C"/>
</dbReference>
<keyword evidence="9" id="KW-1185">Reference proteome</keyword>
<protein>
    <submittedName>
        <fullName evidence="8">ATP-dependent helicase</fullName>
    </submittedName>
</protein>
<dbReference type="GO" id="GO:0003723">
    <property type="term" value="F:RNA binding"/>
    <property type="evidence" value="ECO:0007669"/>
    <property type="project" value="TreeGrafter"/>
</dbReference>
<dbReference type="InterPro" id="IPR007502">
    <property type="entry name" value="Helicase-assoc_dom"/>
</dbReference>
<dbReference type="PANTHER" id="PTHR18934">
    <property type="entry name" value="ATP-DEPENDENT RNA HELICASE"/>
    <property type="match status" value="1"/>
</dbReference>
<dbReference type="SMART" id="SM00490">
    <property type="entry name" value="HELICc"/>
    <property type="match status" value="1"/>
</dbReference>
<dbReference type="PROSITE" id="PS51194">
    <property type="entry name" value="HELICASE_CTER"/>
    <property type="match status" value="1"/>
</dbReference>
<evidence type="ECO:0000313" key="9">
    <source>
        <dbReference type="Proteomes" id="UP000030145"/>
    </source>
</evidence>
<dbReference type="SMART" id="SM00847">
    <property type="entry name" value="HA2"/>
    <property type="match status" value="1"/>
</dbReference>
<dbReference type="PANTHER" id="PTHR18934:SF99">
    <property type="entry name" value="ATP-DEPENDENT RNA HELICASE DHX37-RELATED"/>
    <property type="match status" value="1"/>
</dbReference>
<dbReference type="GeneID" id="300552915"/>
<feature type="region of interest" description="Disordered" evidence="5">
    <location>
        <begin position="1"/>
        <end position="39"/>
    </location>
</feature>
<keyword evidence="1" id="KW-0547">Nucleotide-binding</keyword>
<dbReference type="SMART" id="SM00382">
    <property type="entry name" value="AAA"/>
    <property type="match status" value="1"/>
</dbReference>
<evidence type="ECO:0000256" key="5">
    <source>
        <dbReference type="SAM" id="MobiDB-lite"/>
    </source>
</evidence>
<dbReference type="GO" id="GO:0016787">
    <property type="term" value="F:hydrolase activity"/>
    <property type="evidence" value="ECO:0007669"/>
    <property type="project" value="UniProtKB-KW"/>
</dbReference>
<dbReference type="Pfam" id="PF11898">
    <property type="entry name" value="DUF3418"/>
    <property type="match status" value="1"/>
</dbReference>
<dbReference type="NCBIfam" id="TIGR01967">
    <property type="entry name" value="DEAH_box_HrpA"/>
    <property type="match status" value="1"/>
</dbReference>
<sequence>MNPANPQDQNTTTTGPRSRKKGHSRSRRNKPLRPTPALTYPAALPVSERHDDIVEAIRDNQVVIIAGETGSGKTTQIPKMCLELGRGRRKLIGHTQPRRIAARSVAERIAEELGHDVGDPESPVGYKIRFDDRTAPATSVKLMTDGVLLNEIQHDAMLRQYDTIIVDEAHERSLNIDFLLGFLKQLLPQRPDLKLIITSATIDPESFAEHFSSPDGSPAPIIEVSGRTYPVEIRYRPLRTEHLDEQSGELIAQETDPLEGLVAACRELVKEGPGDILCFFSGEREIRDAADALETEFNSNGPRRVDILPLFGRLSNAEQHRVFNPGGRRRIVLATNIAETSLTVPGIHYVVDTGYARISRYSHRTKVQRLPVEEISQASAKQRSGRCGRTADGIAIRLYSEEDFQARSEFTDPEILRTHLASVILAMAALGLGDIQEFPFLQSPDRKSIRDGVSLLQELGALEQGVDLKLTNIGRDLARIPTDPRLARMLEAAHRNDVLEPVAVIVAALSIQDVRERPLEQQAKADQSHARFAADSDFISILKLWSHLQEQRRELSGNQFRKLCQNEFIHYMRVREWMDLVRQLLTVIQDLSWKVPNLRHMRDLAIDPATLNEESVHRSVLAGLITHIGMREGSSRQFTGARNSHFVVHPSSHVAKKPPQWVMAAELVETSQLFARTVGPVTPEWIEDIAPHMVKYNHSEPYWSSSRGAAMAHEKVLLLGLPLVADRRINLGRIDRPLARELFIRHALVEGDWSTRHHFFKRNQKLLEEAGTLEDKARRRDIIVDDQTLFDFYDTKLPANIISARHFDSWWKKARHTNPELLDFTYDNLIDSEEAAAAADAFPDTWRQGSLEFELRYVFQPGDPDDGITMVVPLPLLVNVSQEETQWLVAGLRQELCVALIKTLPKALRKSVVPATNFAERALERMIPFDGPIDIALADALRSLGGSGINADDFDWSRVPDHLRMQFAAVDRRGKVVAKGRHLEALQQRLTGQINQAIAQATARATGQRSGSAPSPVDASAHSVHSGKKPSKTGGGKSNSGADRGSKNLGTTRFGGQKTGRSEGTGSGGTGTGGVLAREDTWTIDGIGTIPETIEAIIDGHTVHTYPALKLESDGTVVLTALPSANGAAAQQFSTVLHMMVEKCKVAPAAMIKGLPLRQRVALESSPGGLEPLLDSLVALACKEILTKAGSVIRDPDKCAEVLAVASKQGPSLVRQYVVAVAPALLAVADMRTELDGWSGEAIDDMKKQLDFYAGPGAIARAGISQMKHVPRYVAAMRARLEMMNSDPDREMDLDDEVRAVLADYEETVKRLPSTRAASPQLKDVRWLIEELRVSLFAQQLGTTKSVSAQRIRKALAKIR</sequence>
<dbReference type="InterPro" id="IPR011545">
    <property type="entry name" value="DEAD/DEAH_box_helicase_dom"/>
</dbReference>
<comment type="caution">
    <text evidence="8">The sequence shown here is derived from an EMBL/GenBank/DDBJ whole genome shotgun (WGS) entry which is preliminary data.</text>
</comment>
<dbReference type="SUPFAM" id="SSF52540">
    <property type="entry name" value="P-loop containing nucleoside triphosphate hydrolases"/>
    <property type="match status" value="1"/>
</dbReference>
<feature type="compositionally biased region" description="Polar residues" evidence="5">
    <location>
        <begin position="1"/>
        <end position="16"/>
    </location>
</feature>
<gene>
    <name evidence="8" type="ORF">MA47_00805</name>
</gene>
<feature type="compositionally biased region" description="Polar residues" evidence="5">
    <location>
        <begin position="1001"/>
        <end position="1013"/>
    </location>
</feature>
<accession>A0A0A2DNS7</accession>
<keyword evidence="3 8" id="KW-0347">Helicase</keyword>
<dbReference type="Pfam" id="PF21010">
    <property type="entry name" value="HA2_C"/>
    <property type="match status" value="1"/>
</dbReference>
<name>A0A0A2DNS7_9CORY</name>
<evidence type="ECO:0000256" key="3">
    <source>
        <dbReference type="ARBA" id="ARBA00022806"/>
    </source>
</evidence>
<keyword evidence="2" id="KW-0378">Hydrolase</keyword>
<dbReference type="InterPro" id="IPR027417">
    <property type="entry name" value="P-loop_NTPase"/>
</dbReference>
<dbReference type="InterPro" id="IPR003593">
    <property type="entry name" value="AAA+_ATPase"/>
</dbReference>
<dbReference type="Pfam" id="PF00271">
    <property type="entry name" value="Helicase_C"/>
    <property type="match status" value="1"/>
</dbReference>
<evidence type="ECO:0000313" key="8">
    <source>
        <dbReference type="EMBL" id="KGM19427.1"/>
    </source>
</evidence>
<dbReference type="InterPro" id="IPR011709">
    <property type="entry name" value="DEAD-box_helicase_OB_fold"/>
</dbReference>
<dbReference type="Gene3D" id="1.20.120.1080">
    <property type="match status" value="1"/>
</dbReference>
<feature type="compositionally biased region" description="Basic residues" evidence="5">
    <location>
        <begin position="17"/>
        <end position="31"/>
    </location>
</feature>
<dbReference type="PROSITE" id="PS51192">
    <property type="entry name" value="HELICASE_ATP_BIND_1"/>
    <property type="match status" value="1"/>
</dbReference>
<dbReference type="RefSeq" id="WP_035112909.1">
    <property type="nucleotide sequence ID" value="NZ_CP047046.1"/>
</dbReference>
<dbReference type="InterPro" id="IPR010222">
    <property type="entry name" value="RNA_helicase_HrpA"/>
</dbReference>
<evidence type="ECO:0000256" key="4">
    <source>
        <dbReference type="ARBA" id="ARBA00022840"/>
    </source>
</evidence>
<evidence type="ECO:0000259" key="7">
    <source>
        <dbReference type="PROSITE" id="PS51194"/>
    </source>
</evidence>
<keyword evidence="4" id="KW-0067">ATP-binding</keyword>
<dbReference type="CDD" id="cd18791">
    <property type="entry name" value="SF2_C_RHA"/>
    <property type="match status" value="1"/>
</dbReference>
<evidence type="ECO:0000256" key="2">
    <source>
        <dbReference type="ARBA" id="ARBA00022801"/>
    </source>
</evidence>
<dbReference type="EMBL" id="JRVJ01000001">
    <property type="protein sequence ID" value="KGM19427.1"/>
    <property type="molecule type" value="Genomic_DNA"/>
</dbReference>
<feature type="domain" description="Helicase ATP-binding" evidence="6">
    <location>
        <begin position="54"/>
        <end position="212"/>
    </location>
</feature>
<feature type="domain" description="Helicase C-terminal" evidence="7">
    <location>
        <begin position="257"/>
        <end position="431"/>
    </location>
</feature>
<dbReference type="InterPro" id="IPR001650">
    <property type="entry name" value="Helicase_C-like"/>
</dbReference>